<organism evidence="4 5">
    <name type="scientific">Gopherus evgoodei</name>
    <name type="common">Goodes thornscrub tortoise</name>
    <dbReference type="NCBI Taxonomy" id="1825980"/>
    <lineage>
        <taxon>Eukaryota</taxon>
        <taxon>Metazoa</taxon>
        <taxon>Chordata</taxon>
        <taxon>Craniata</taxon>
        <taxon>Vertebrata</taxon>
        <taxon>Euteleostomi</taxon>
        <taxon>Archelosauria</taxon>
        <taxon>Testudinata</taxon>
        <taxon>Testudines</taxon>
        <taxon>Cryptodira</taxon>
        <taxon>Durocryptodira</taxon>
        <taxon>Testudinoidea</taxon>
        <taxon>Testudinidae</taxon>
        <taxon>Gopherus</taxon>
    </lineage>
</organism>
<feature type="region of interest" description="Disordered" evidence="2">
    <location>
        <begin position="118"/>
        <end position="163"/>
    </location>
</feature>
<dbReference type="InterPro" id="IPR002068">
    <property type="entry name" value="A-crystallin/Hsp20_dom"/>
</dbReference>
<dbReference type="InterPro" id="IPR008978">
    <property type="entry name" value="HSP20-like_chaperone"/>
</dbReference>
<dbReference type="Pfam" id="PF00011">
    <property type="entry name" value="HSP20"/>
    <property type="match status" value="1"/>
</dbReference>
<dbReference type="AlphaFoldDB" id="A0A8C4W4V9"/>
<evidence type="ECO:0000256" key="2">
    <source>
        <dbReference type="SAM" id="MobiDB-lite"/>
    </source>
</evidence>
<evidence type="ECO:0000259" key="3">
    <source>
        <dbReference type="Pfam" id="PF00011"/>
    </source>
</evidence>
<feature type="region of interest" description="Disordered" evidence="2">
    <location>
        <begin position="1"/>
        <end position="33"/>
    </location>
</feature>
<dbReference type="GO" id="GO:0051082">
    <property type="term" value="F:unfolded protein binding"/>
    <property type="evidence" value="ECO:0007669"/>
    <property type="project" value="TreeGrafter"/>
</dbReference>
<keyword evidence="5" id="KW-1185">Reference proteome</keyword>
<dbReference type="Proteomes" id="UP000694390">
    <property type="component" value="Chromosome 23"/>
</dbReference>
<protein>
    <recommendedName>
        <fullName evidence="3">SHSP domain-containing protein</fullName>
    </recommendedName>
</protein>
<dbReference type="Ensembl" id="ENSGEVT00005012577.1">
    <property type="protein sequence ID" value="ENSGEVP00005012009.1"/>
    <property type="gene ID" value="ENSGEVG00005008481.1"/>
</dbReference>
<dbReference type="PANTHER" id="PTHR45640:SF2">
    <property type="entry name" value="HEAT SHOCK PROTEIN BETA-11-RELATED"/>
    <property type="match status" value="1"/>
</dbReference>
<sequence length="163" mass="17088">ASAPGTPGKRRQQESGQQSHDERLPVPGAATPAQTVAVAGLRPHVGLQQPSQLSVDVSGFSPEGLTVRMEGRSVTVTGKHEYRELRTQAELPEDMDLQAVTCCLSRDGQLCIQAPHPAPPPVEGRTLPISIQQAQEAGTGKEPRSSKGLGREPAGGSEGTRAS</sequence>
<dbReference type="Gene3D" id="2.60.40.790">
    <property type="match status" value="1"/>
</dbReference>
<dbReference type="SUPFAM" id="SSF49764">
    <property type="entry name" value="HSP20-like chaperones"/>
    <property type="match status" value="1"/>
</dbReference>
<dbReference type="GeneTree" id="ENSGT00950000185241"/>
<evidence type="ECO:0000313" key="5">
    <source>
        <dbReference type="Proteomes" id="UP000694390"/>
    </source>
</evidence>
<feature type="domain" description="SHSP" evidence="3">
    <location>
        <begin position="52"/>
        <end position="129"/>
    </location>
</feature>
<dbReference type="GO" id="GO:0005634">
    <property type="term" value="C:nucleus"/>
    <property type="evidence" value="ECO:0007669"/>
    <property type="project" value="TreeGrafter"/>
</dbReference>
<proteinExistence type="predicted"/>
<dbReference type="PANTHER" id="PTHR45640">
    <property type="entry name" value="HEAT SHOCK PROTEIN HSP-12.2-RELATED"/>
    <property type="match status" value="1"/>
</dbReference>
<accession>A0A8C4W4V9</accession>
<reference evidence="4" key="1">
    <citation type="submission" date="2019-06" db="EMBL/GenBank/DDBJ databases">
        <title>G10K-VGP Goodes thornscrub tortoise genome, primary haplotype.</title>
        <authorList>
            <person name="Murphy B."/>
            <person name="Edwards T."/>
            <person name="Rhie A."/>
            <person name="Koren S."/>
            <person name="Phillippy A."/>
            <person name="Fedrigo O."/>
            <person name="Haase B."/>
            <person name="Mountcastle J."/>
            <person name="Lewin H."/>
            <person name="Damas J."/>
            <person name="Howe K."/>
            <person name="Formenti G."/>
            <person name="Myers G."/>
            <person name="Durbin R."/>
            <person name="Jarvis E.D."/>
        </authorList>
    </citation>
    <scope>NUCLEOTIDE SEQUENCE [LARGE SCALE GENOMIC DNA]</scope>
</reference>
<dbReference type="InterPro" id="IPR001436">
    <property type="entry name" value="Alpha-crystallin/sHSP_animal"/>
</dbReference>
<dbReference type="GO" id="GO:0042026">
    <property type="term" value="P:protein refolding"/>
    <property type="evidence" value="ECO:0007669"/>
    <property type="project" value="TreeGrafter"/>
</dbReference>
<name>A0A8C4W4V9_9SAUR</name>
<evidence type="ECO:0000256" key="1">
    <source>
        <dbReference type="ARBA" id="ARBA00023016"/>
    </source>
</evidence>
<reference evidence="4" key="3">
    <citation type="submission" date="2025-09" db="UniProtKB">
        <authorList>
            <consortium name="Ensembl"/>
        </authorList>
    </citation>
    <scope>IDENTIFICATION</scope>
</reference>
<dbReference type="GO" id="GO:0009408">
    <property type="term" value="P:response to heat"/>
    <property type="evidence" value="ECO:0007669"/>
    <property type="project" value="TreeGrafter"/>
</dbReference>
<dbReference type="OrthoDB" id="8946669at2759"/>
<dbReference type="GO" id="GO:0005737">
    <property type="term" value="C:cytoplasm"/>
    <property type="evidence" value="ECO:0007669"/>
    <property type="project" value="TreeGrafter"/>
</dbReference>
<keyword evidence="1" id="KW-0346">Stress response</keyword>
<reference evidence="4" key="2">
    <citation type="submission" date="2025-08" db="UniProtKB">
        <authorList>
            <consortium name="Ensembl"/>
        </authorList>
    </citation>
    <scope>IDENTIFICATION</scope>
</reference>
<dbReference type="CDD" id="cd06526">
    <property type="entry name" value="metazoan_ACD"/>
    <property type="match status" value="1"/>
</dbReference>
<evidence type="ECO:0000313" key="4">
    <source>
        <dbReference type="Ensembl" id="ENSGEVP00005012009.1"/>
    </source>
</evidence>